<evidence type="ECO:0000259" key="6">
    <source>
        <dbReference type="Pfam" id="PF09368"/>
    </source>
</evidence>
<dbReference type="PANTHER" id="PTHR13237:SF8">
    <property type="entry name" value="SOMETHING ABOUT SILENCING PROTEIN 10"/>
    <property type="match status" value="1"/>
</dbReference>
<feature type="compositionally biased region" description="Basic residues" evidence="5">
    <location>
        <begin position="624"/>
        <end position="639"/>
    </location>
</feature>
<protein>
    <submittedName>
        <fullName evidence="7">Something about silencing protein 10</fullName>
    </submittedName>
</protein>
<dbReference type="EMBL" id="JANBOJ010000512">
    <property type="protein sequence ID" value="KAJ1719052.1"/>
    <property type="molecule type" value="Genomic_DNA"/>
</dbReference>
<feature type="region of interest" description="Disordered" evidence="5">
    <location>
        <begin position="1"/>
        <end position="125"/>
    </location>
</feature>
<feature type="region of interest" description="Disordered" evidence="5">
    <location>
        <begin position="485"/>
        <end position="506"/>
    </location>
</feature>
<reference evidence="7" key="1">
    <citation type="submission" date="2022-07" db="EMBL/GenBank/DDBJ databases">
        <title>Phylogenomic reconstructions and comparative analyses of Kickxellomycotina fungi.</title>
        <authorList>
            <person name="Reynolds N.K."/>
            <person name="Stajich J.E."/>
            <person name="Barry K."/>
            <person name="Grigoriev I.V."/>
            <person name="Crous P."/>
            <person name="Smith M.E."/>
        </authorList>
    </citation>
    <scope>NUCLEOTIDE SEQUENCE</scope>
    <source>
        <strain evidence="7">NBRC 32514</strain>
    </source>
</reference>
<feature type="compositionally biased region" description="Low complexity" evidence="5">
    <location>
        <begin position="365"/>
        <end position="391"/>
    </location>
</feature>
<comment type="subcellular location">
    <subcellularLocation>
        <location evidence="1">Nucleus</location>
    </subcellularLocation>
</comment>
<feature type="compositionally biased region" description="Basic residues" evidence="5">
    <location>
        <begin position="1"/>
        <end position="11"/>
    </location>
</feature>
<feature type="domain" description="Sas10 C-terminal" evidence="6">
    <location>
        <begin position="599"/>
        <end position="670"/>
    </location>
</feature>
<feature type="compositionally biased region" description="Basic and acidic residues" evidence="5">
    <location>
        <begin position="53"/>
        <end position="76"/>
    </location>
</feature>
<keyword evidence="8" id="KW-1185">Reference proteome</keyword>
<feature type="compositionally biased region" description="Basic and acidic residues" evidence="5">
    <location>
        <begin position="491"/>
        <end position="506"/>
    </location>
</feature>
<feature type="compositionally biased region" description="Basic residues" evidence="5">
    <location>
        <begin position="392"/>
        <end position="405"/>
    </location>
</feature>
<dbReference type="InterPro" id="IPR007146">
    <property type="entry name" value="Sas10/Utp3/C1D"/>
</dbReference>
<dbReference type="Pfam" id="PF09368">
    <property type="entry name" value="Sas10"/>
    <property type="match status" value="1"/>
</dbReference>
<dbReference type="PANTHER" id="PTHR13237">
    <property type="entry name" value="SOMETHING ABOUT SILENCING PROTEIN 10-RELATED"/>
    <property type="match status" value="1"/>
</dbReference>
<dbReference type="Proteomes" id="UP001149813">
    <property type="component" value="Unassembled WGS sequence"/>
</dbReference>
<evidence type="ECO:0000256" key="1">
    <source>
        <dbReference type="ARBA" id="ARBA00004123"/>
    </source>
</evidence>
<keyword evidence="3" id="KW-0597">Phosphoprotein</keyword>
<comment type="caution">
    <text evidence="7">The sequence shown here is derived from an EMBL/GenBank/DDBJ whole genome shotgun (WGS) entry which is preliminary data.</text>
</comment>
<evidence type="ECO:0000313" key="8">
    <source>
        <dbReference type="Proteomes" id="UP001149813"/>
    </source>
</evidence>
<evidence type="ECO:0000256" key="3">
    <source>
        <dbReference type="ARBA" id="ARBA00022553"/>
    </source>
</evidence>
<sequence length="671" mass="72997">MAGRSKKRAGKRSGNTATAEVDEQTAVRRGGSVKAIRTWNDVEHDSDEDFDDSRDKVLLDYDRRTARRGRDEHSGSESDNEVFGVTAADSDGESGGSGEDSDNDNGFYNDSDGGSDGKGAQFDDGAWGKQRENYYFADDMGEDSADDDAAYAEEAEEALRLQKRQLEALDEGDFIDEFGAQLGVAGAAADGAVARLVTAVDDGQAQLDLDAVRLDGSYDISDAKRRALLALPEPERLRIVQAESPELPALVGDFKAYWDAVRSEVRPVLDRAAALGVGADDHPALAFYAAKYQLLMGYVNNVAVYLVLKASTPDQRGGVELRDHPVIAGLVEFRRRIEVMAALQQRLAPLLDLFAAELRSGTVGAASAPQPAAEAASDAEMAEMAEPAPSKAPRRPSKASRKRAAARLAEKPFLAAQPEPSGDSYAELQKMLRRAAKAAPQTKLSASRGWDALEDGDFGEQEHLDADDAEDKARAVRRLRHHAKRIAQAQTKREARGKLSGDADVPYKTRRAGDLQRIDDRAAEAIRSQADRFGDDLGMDVDGASDNAGASDAEADAYYREIEQAAAREKAAKDARRSEQWRMMVDANVAEEAAVEGEAKRAVNYQILKNKGLMPRRTKEQRNPRVKRRMRFEKAKKKLGSAVVQARAQTSSYGGEATGIKTALSRSTRFK</sequence>
<keyword evidence="4" id="KW-0539">Nucleus</keyword>
<dbReference type="AlphaFoldDB" id="A0A9W8CPP5"/>
<proteinExistence type="inferred from homology"/>
<dbReference type="InterPro" id="IPR018972">
    <property type="entry name" value="Sas10_C_dom"/>
</dbReference>
<dbReference type="OrthoDB" id="1924577at2759"/>
<evidence type="ECO:0000256" key="2">
    <source>
        <dbReference type="ARBA" id="ARBA00010979"/>
    </source>
</evidence>
<name>A0A9W8CPP5_9FUNG</name>
<dbReference type="GO" id="GO:0000462">
    <property type="term" value="P:maturation of SSU-rRNA from tricistronic rRNA transcript (SSU-rRNA, 5.8S rRNA, LSU-rRNA)"/>
    <property type="evidence" value="ECO:0007669"/>
    <property type="project" value="TreeGrafter"/>
</dbReference>
<feature type="region of interest" description="Disordered" evidence="5">
    <location>
        <begin position="616"/>
        <end position="671"/>
    </location>
</feature>
<dbReference type="GO" id="GO:0032040">
    <property type="term" value="C:small-subunit processome"/>
    <property type="evidence" value="ECO:0007669"/>
    <property type="project" value="TreeGrafter"/>
</dbReference>
<accession>A0A9W8CPP5</accession>
<comment type="similarity">
    <text evidence="2">Belongs to the SAS10 family.</text>
</comment>
<evidence type="ECO:0000313" key="7">
    <source>
        <dbReference type="EMBL" id="KAJ1719052.1"/>
    </source>
</evidence>
<evidence type="ECO:0000256" key="4">
    <source>
        <dbReference type="ARBA" id="ARBA00023242"/>
    </source>
</evidence>
<dbReference type="Pfam" id="PF04000">
    <property type="entry name" value="Sas10_Utp3"/>
    <property type="match status" value="1"/>
</dbReference>
<gene>
    <name evidence="7" type="primary">SAS10</name>
    <name evidence="7" type="ORF">LPJ53_006111</name>
</gene>
<feature type="region of interest" description="Disordered" evidence="5">
    <location>
        <begin position="365"/>
        <end position="407"/>
    </location>
</feature>
<organism evidence="7 8">
    <name type="scientific">Coemansia erecta</name>
    <dbReference type="NCBI Taxonomy" id="147472"/>
    <lineage>
        <taxon>Eukaryota</taxon>
        <taxon>Fungi</taxon>
        <taxon>Fungi incertae sedis</taxon>
        <taxon>Zoopagomycota</taxon>
        <taxon>Kickxellomycotina</taxon>
        <taxon>Kickxellomycetes</taxon>
        <taxon>Kickxellales</taxon>
        <taxon>Kickxellaceae</taxon>
        <taxon>Coemansia</taxon>
    </lineage>
</organism>
<evidence type="ECO:0000256" key="5">
    <source>
        <dbReference type="SAM" id="MobiDB-lite"/>
    </source>
</evidence>